<evidence type="ECO:0000256" key="1">
    <source>
        <dbReference type="SAM" id="MobiDB-lite"/>
    </source>
</evidence>
<evidence type="ECO:0000313" key="3">
    <source>
        <dbReference type="Proteomes" id="UP001271007"/>
    </source>
</evidence>
<dbReference type="AlphaFoldDB" id="A0AAJ0DF25"/>
<protein>
    <recommendedName>
        <fullName evidence="4">Insecticidal crystal toxin domain-containing protein</fullName>
    </recommendedName>
</protein>
<comment type="caution">
    <text evidence="2">The sequence shown here is derived from an EMBL/GenBank/DDBJ whole genome shotgun (WGS) entry which is preliminary data.</text>
</comment>
<evidence type="ECO:0000313" key="2">
    <source>
        <dbReference type="EMBL" id="KAK3048968.1"/>
    </source>
</evidence>
<gene>
    <name evidence="2" type="ORF">LTR09_009622</name>
</gene>
<dbReference type="Proteomes" id="UP001271007">
    <property type="component" value="Unassembled WGS sequence"/>
</dbReference>
<evidence type="ECO:0008006" key="4">
    <source>
        <dbReference type="Google" id="ProtNLM"/>
    </source>
</evidence>
<keyword evidence="3" id="KW-1185">Reference proteome</keyword>
<organism evidence="2 3">
    <name type="scientific">Extremus antarcticus</name>
    <dbReference type="NCBI Taxonomy" id="702011"/>
    <lineage>
        <taxon>Eukaryota</taxon>
        <taxon>Fungi</taxon>
        <taxon>Dikarya</taxon>
        <taxon>Ascomycota</taxon>
        <taxon>Pezizomycotina</taxon>
        <taxon>Dothideomycetes</taxon>
        <taxon>Dothideomycetidae</taxon>
        <taxon>Mycosphaerellales</taxon>
        <taxon>Extremaceae</taxon>
        <taxon>Extremus</taxon>
    </lineage>
</organism>
<feature type="region of interest" description="Disordered" evidence="1">
    <location>
        <begin position="424"/>
        <end position="451"/>
    </location>
</feature>
<name>A0AAJ0DF25_9PEZI</name>
<sequence length="451" mass="48904">MPDSTTASQIALLTPLPSPPSPAPQLASGTVSLFVDDNWDGDRLDISISEFAPGQRQTMQTHRDEATWLAFNLPVGVVMTLMDNIVNNGRPVADLTDCGQCIDLVGNGQTQGVDLGALGQNDNLSAFFWRTVDLDMGAIELFSDFEFGGNRSTIFLSEWIPGAINTIDAWWLQDAISSIRWRTLNDRQTAVLFDESDGSGNQYNNIKGWGSVKEIANLDDFGIADSISAFRWNAINPMKEIIAPFIVTPNNVAGNFGVTASHEQNNDTPVRQSFTLSIDKEDAQEVTTSTTDTHVAGITATWTSSVEAGVEAVGKTKTEWSVAVKYEYTHSATTTTSQRQTVALHLTWPVEVAPFTQVKASLLVNIGQLPATTYHTTAERWYDQPVTGGIQDAANNGWYKRIEPVSINVAGSVAINSTATAKATNIPHGHKKPPVAKFKETPTVSVTSDEV</sequence>
<feature type="compositionally biased region" description="Polar residues" evidence="1">
    <location>
        <begin position="442"/>
        <end position="451"/>
    </location>
</feature>
<dbReference type="SUPFAM" id="SSF56973">
    <property type="entry name" value="Aerolisin/ETX pore-forming domain"/>
    <property type="match status" value="1"/>
</dbReference>
<dbReference type="Gene3D" id="2.170.15.10">
    <property type="entry name" value="Proaerolysin, chain A, domain 3"/>
    <property type="match status" value="1"/>
</dbReference>
<proteinExistence type="predicted"/>
<dbReference type="EMBL" id="JAWDJX010000043">
    <property type="protein sequence ID" value="KAK3048968.1"/>
    <property type="molecule type" value="Genomic_DNA"/>
</dbReference>
<reference evidence="2" key="1">
    <citation type="submission" date="2023-04" db="EMBL/GenBank/DDBJ databases">
        <title>Black Yeasts Isolated from many extreme environments.</title>
        <authorList>
            <person name="Coleine C."/>
            <person name="Stajich J.E."/>
            <person name="Selbmann L."/>
        </authorList>
    </citation>
    <scope>NUCLEOTIDE SEQUENCE</scope>
    <source>
        <strain evidence="2">CCFEE 5312</strain>
    </source>
</reference>
<accession>A0AAJ0DF25</accession>